<dbReference type="RefSeq" id="WP_128983085.1">
    <property type="nucleotide sequence ID" value="NZ_PDKJ01000017.1"/>
</dbReference>
<dbReference type="EMBL" id="PDKJ01000017">
    <property type="protein sequence ID" value="RXJ66220.1"/>
    <property type="molecule type" value="Genomic_DNA"/>
</dbReference>
<keyword evidence="4 15" id="KW-0285">Flavoprotein</keyword>
<evidence type="ECO:0000256" key="1">
    <source>
        <dbReference type="ARBA" id="ARBA00002121"/>
    </source>
</evidence>
<evidence type="ECO:0000256" key="11">
    <source>
        <dbReference type="ARBA" id="ARBA00022840"/>
    </source>
</evidence>
<dbReference type="NCBIfam" id="NF004162">
    <property type="entry name" value="PRK05627.1-5"/>
    <property type="match status" value="1"/>
</dbReference>
<dbReference type="NCBIfam" id="TIGR00083">
    <property type="entry name" value="ribF"/>
    <property type="match status" value="1"/>
</dbReference>
<dbReference type="InterPro" id="IPR002606">
    <property type="entry name" value="Riboflavin_kinase_bac"/>
</dbReference>
<dbReference type="InterPro" id="IPR015864">
    <property type="entry name" value="FAD_synthase"/>
</dbReference>
<dbReference type="Gene3D" id="3.40.50.620">
    <property type="entry name" value="HUPs"/>
    <property type="match status" value="1"/>
</dbReference>
<dbReference type="SUPFAM" id="SSF52374">
    <property type="entry name" value="Nucleotidylyl transferase"/>
    <property type="match status" value="1"/>
</dbReference>
<keyword evidence="6 15" id="KW-0808">Transferase</keyword>
<dbReference type="GO" id="GO:0005524">
    <property type="term" value="F:ATP binding"/>
    <property type="evidence" value="ECO:0007669"/>
    <property type="project" value="UniProtKB-UniRule"/>
</dbReference>
<dbReference type="InterPro" id="IPR014729">
    <property type="entry name" value="Rossmann-like_a/b/a_fold"/>
</dbReference>
<proteinExistence type="inferred from homology"/>
<dbReference type="SMART" id="SM00904">
    <property type="entry name" value="Flavokinase"/>
    <property type="match status" value="1"/>
</dbReference>
<evidence type="ECO:0000313" key="17">
    <source>
        <dbReference type="EMBL" id="RXJ66220.1"/>
    </source>
</evidence>
<evidence type="ECO:0000256" key="15">
    <source>
        <dbReference type="PIRNR" id="PIRNR004491"/>
    </source>
</evidence>
<evidence type="ECO:0000256" key="3">
    <source>
        <dbReference type="ARBA" id="ARBA00005201"/>
    </source>
</evidence>
<dbReference type="GO" id="GO:0008531">
    <property type="term" value="F:riboflavin kinase activity"/>
    <property type="evidence" value="ECO:0007669"/>
    <property type="project" value="UniProtKB-UniRule"/>
</dbReference>
<comment type="similarity">
    <text evidence="15">Belongs to the ribF family.</text>
</comment>
<dbReference type="PANTHER" id="PTHR22749">
    <property type="entry name" value="RIBOFLAVIN KINASE/FMN ADENYLYLTRANSFERASE"/>
    <property type="match status" value="1"/>
</dbReference>
<dbReference type="GO" id="GO:0006747">
    <property type="term" value="P:FAD biosynthetic process"/>
    <property type="evidence" value="ECO:0007669"/>
    <property type="project" value="UniProtKB-UniRule"/>
</dbReference>
<evidence type="ECO:0000259" key="16">
    <source>
        <dbReference type="SMART" id="SM00904"/>
    </source>
</evidence>
<organism evidence="17 18">
    <name type="scientific">Halarcobacter ebronensis</name>
    <dbReference type="NCBI Taxonomy" id="1462615"/>
    <lineage>
        <taxon>Bacteria</taxon>
        <taxon>Pseudomonadati</taxon>
        <taxon>Campylobacterota</taxon>
        <taxon>Epsilonproteobacteria</taxon>
        <taxon>Campylobacterales</taxon>
        <taxon>Arcobacteraceae</taxon>
        <taxon>Halarcobacter</taxon>
    </lineage>
</organism>
<dbReference type="Proteomes" id="UP000290172">
    <property type="component" value="Unassembled WGS sequence"/>
</dbReference>
<evidence type="ECO:0000256" key="2">
    <source>
        <dbReference type="ARBA" id="ARBA00004726"/>
    </source>
</evidence>
<keyword evidence="10 15" id="KW-0274">FAD</keyword>
<protein>
    <recommendedName>
        <fullName evidence="15">Riboflavin biosynthesis protein</fullName>
    </recommendedName>
    <domain>
        <recommendedName>
            <fullName evidence="15">Riboflavin kinase</fullName>
            <ecNumber evidence="15">2.7.1.26</ecNumber>
        </recommendedName>
        <alternativeName>
            <fullName evidence="15">Flavokinase</fullName>
        </alternativeName>
    </domain>
    <domain>
        <recommendedName>
            <fullName evidence="15">FMN adenylyltransferase</fullName>
            <ecNumber evidence="15">2.7.7.2</ecNumber>
        </recommendedName>
        <alternativeName>
            <fullName evidence="15">FAD pyrophosphorylase</fullName>
        </alternativeName>
        <alternativeName>
            <fullName evidence="15">FAD synthase</fullName>
        </alternativeName>
    </domain>
</protein>
<dbReference type="Gene3D" id="2.40.30.30">
    <property type="entry name" value="Riboflavin kinase-like"/>
    <property type="match status" value="1"/>
</dbReference>
<evidence type="ECO:0000256" key="5">
    <source>
        <dbReference type="ARBA" id="ARBA00022643"/>
    </source>
</evidence>
<comment type="function">
    <text evidence="1">Catalyzes the phosphorylation of riboflavin to FMN followed by the adenylation of FMN to FAD.</text>
</comment>
<evidence type="ECO:0000256" key="7">
    <source>
        <dbReference type="ARBA" id="ARBA00022695"/>
    </source>
</evidence>
<evidence type="ECO:0000256" key="13">
    <source>
        <dbReference type="ARBA" id="ARBA00047880"/>
    </source>
</evidence>
<evidence type="ECO:0000256" key="6">
    <source>
        <dbReference type="ARBA" id="ARBA00022679"/>
    </source>
</evidence>
<evidence type="ECO:0000256" key="12">
    <source>
        <dbReference type="ARBA" id="ARBA00023268"/>
    </source>
</evidence>
<dbReference type="InterPro" id="IPR023468">
    <property type="entry name" value="Riboflavin_kinase"/>
</dbReference>
<keyword evidence="7 15" id="KW-0548">Nucleotidyltransferase</keyword>
<comment type="pathway">
    <text evidence="3 15">Cofactor biosynthesis; FMN biosynthesis; FMN from riboflavin (ATP route): step 1/1.</text>
</comment>
<dbReference type="UniPathway" id="UPA00277">
    <property type="reaction ID" value="UER00407"/>
</dbReference>
<comment type="caution">
    <text evidence="17">The sequence shown here is derived from an EMBL/GenBank/DDBJ whole genome shotgun (WGS) entry which is preliminary data.</text>
</comment>
<comment type="catalytic activity">
    <reaction evidence="14 15">
        <text>FMN + ATP + H(+) = FAD + diphosphate</text>
        <dbReference type="Rhea" id="RHEA:17237"/>
        <dbReference type="ChEBI" id="CHEBI:15378"/>
        <dbReference type="ChEBI" id="CHEBI:30616"/>
        <dbReference type="ChEBI" id="CHEBI:33019"/>
        <dbReference type="ChEBI" id="CHEBI:57692"/>
        <dbReference type="ChEBI" id="CHEBI:58210"/>
        <dbReference type="EC" id="2.7.7.2"/>
    </reaction>
</comment>
<evidence type="ECO:0000256" key="14">
    <source>
        <dbReference type="ARBA" id="ARBA00049494"/>
    </source>
</evidence>
<dbReference type="GO" id="GO:0009231">
    <property type="term" value="P:riboflavin biosynthetic process"/>
    <property type="evidence" value="ECO:0007669"/>
    <property type="project" value="InterPro"/>
</dbReference>
<keyword evidence="11 15" id="KW-0067">ATP-binding</keyword>
<name>A0A4Q0Y7P7_9BACT</name>
<dbReference type="SUPFAM" id="SSF82114">
    <property type="entry name" value="Riboflavin kinase-like"/>
    <property type="match status" value="1"/>
</dbReference>
<dbReference type="PIRSF" id="PIRSF004491">
    <property type="entry name" value="FAD_Synth"/>
    <property type="match status" value="1"/>
</dbReference>
<dbReference type="EC" id="2.7.7.2" evidence="15"/>
<keyword evidence="5 15" id="KW-0288">FMN</keyword>
<accession>A0A4Q0Y7P7</accession>
<dbReference type="InterPro" id="IPR023465">
    <property type="entry name" value="Riboflavin_kinase_dom_sf"/>
</dbReference>
<dbReference type="AlphaFoldDB" id="A0A4Q0Y7P7"/>
<evidence type="ECO:0000256" key="4">
    <source>
        <dbReference type="ARBA" id="ARBA00022630"/>
    </source>
</evidence>
<dbReference type="EC" id="2.7.1.26" evidence="15"/>
<gene>
    <name evidence="17" type="ORF">CRV08_13685</name>
</gene>
<dbReference type="Pfam" id="PF01687">
    <property type="entry name" value="Flavokinase"/>
    <property type="match status" value="1"/>
</dbReference>
<evidence type="ECO:0000256" key="9">
    <source>
        <dbReference type="ARBA" id="ARBA00022777"/>
    </source>
</evidence>
<dbReference type="UniPathway" id="UPA00276">
    <property type="reaction ID" value="UER00406"/>
</dbReference>
<comment type="catalytic activity">
    <reaction evidence="13 15">
        <text>riboflavin + ATP = FMN + ADP + H(+)</text>
        <dbReference type="Rhea" id="RHEA:14357"/>
        <dbReference type="ChEBI" id="CHEBI:15378"/>
        <dbReference type="ChEBI" id="CHEBI:30616"/>
        <dbReference type="ChEBI" id="CHEBI:57986"/>
        <dbReference type="ChEBI" id="CHEBI:58210"/>
        <dbReference type="ChEBI" id="CHEBI:456216"/>
        <dbReference type="EC" id="2.7.1.26"/>
    </reaction>
</comment>
<feature type="domain" description="Riboflavin kinase" evidence="16">
    <location>
        <begin position="156"/>
        <end position="278"/>
    </location>
</feature>
<dbReference type="PANTHER" id="PTHR22749:SF6">
    <property type="entry name" value="RIBOFLAVIN KINASE"/>
    <property type="match status" value="1"/>
</dbReference>
<keyword evidence="9 15" id="KW-0418">Kinase</keyword>
<evidence type="ECO:0000313" key="18">
    <source>
        <dbReference type="Proteomes" id="UP000290172"/>
    </source>
</evidence>
<evidence type="ECO:0000256" key="10">
    <source>
        <dbReference type="ARBA" id="ARBA00022827"/>
    </source>
</evidence>
<reference evidence="17 18" key="1">
    <citation type="submission" date="2017-10" db="EMBL/GenBank/DDBJ databases">
        <title>Genomics of the genus Arcobacter.</title>
        <authorList>
            <person name="Perez-Cataluna A."/>
            <person name="Figueras M.J."/>
        </authorList>
    </citation>
    <scope>NUCLEOTIDE SEQUENCE [LARGE SCALE GENOMIC DNA]</scope>
    <source>
        <strain evidence="17 18">CECT 8993</strain>
    </source>
</reference>
<dbReference type="GO" id="GO:0009398">
    <property type="term" value="P:FMN biosynthetic process"/>
    <property type="evidence" value="ECO:0007669"/>
    <property type="project" value="UniProtKB-UniRule"/>
</dbReference>
<sequence length="285" mass="32564">MKKSSSILINKKNITAIALGGFDGMHIAHQELFKNLGENGGIVSIESDYANLTPRTYRQEYSKYPIYYYILQNIKHLDGKEFISLLKEEYPNLKKIVVGFDFCFGKNRKNCINELKELFDGEVVVIDEVKIDGIAVHSRVIRDYINDGNIKMANKLLGKEYKIFGTQIKGQGLGSKNFVPTINLNVENFILPTEGVYITKTIINEEELPSVTFLGHRVSTDGSFAVETHILDKNITNRFSLVQIKFLDKLRGNRKFDSFDELKKQIDMDIKEAKEFFQSKSSIDN</sequence>
<comment type="pathway">
    <text evidence="2 15">Cofactor biosynthesis; FAD biosynthesis; FAD from FMN: step 1/1.</text>
</comment>
<dbReference type="GO" id="GO:0003919">
    <property type="term" value="F:FMN adenylyltransferase activity"/>
    <property type="evidence" value="ECO:0007669"/>
    <property type="project" value="UniProtKB-UniRule"/>
</dbReference>
<evidence type="ECO:0000256" key="8">
    <source>
        <dbReference type="ARBA" id="ARBA00022741"/>
    </source>
</evidence>
<keyword evidence="12" id="KW-0511">Multifunctional enzyme</keyword>
<dbReference type="InterPro" id="IPR015865">
    <property type="entry name" value="Riboflavin_kinase_bac/euk"/>
</dbReference>
<dbReference type="Pfam" id="PF06574">
    <property type="entry name" value="FAD_syn"/>
    <property type="match status" value="1"/>
</dbReference>
<keyword evidence="8 15" id="KW-0547">Nucleotide-binding</keyword>